<dbReference type="SUPFAM" id="SSF54523">
    <property type="entry name" value="Pili subunits"/>
    <property type="match status" value="1"/>
</dbReference>
<dbReference type="PROSITE" id="PS00409">
    <property type="entry name" value="PROKAR_NTER_METHYL"/>
    <property type="match status" value="1"/>
</dbReference>
<accession>A0A2Z6I9F1</accession>
<proteinExistence type="predicted"/>
<evidence type="ECO:0000256" key="1">
    <source>
        <dbReference type="SAM" id="Phobius"/>
    </source>
</evidence>
<gene>
    <name evidence="2" type="ORF">SUTMEG_10120</name>
</gene>
<reference evidence="2 3" key="1">
    <citation type="journal article" date="2018" name="Int. J. Syst. Evol. Microbiol.">
        <title>Mesosutterella multiformis gen. nov., sp. nov., a member of the family Sutterellaceae and Sutterella megalosphaeroides sp. nov., isolated from human faeces.</title>
        <authorList>
            <person name="Sakamoto M."/>
            <person name="Ikeyama N."/>
            <person name="Kunihiro T."/>
            <person name="Iino T."/>
            <person name="Yuki M."/>
            <person name="Ohkuma M."/>
        </authorList>
    </citation>
    <scope>NUCLEOTIDE SEQUENCE [LARGE SCALE GENOMIC DNA]</scope>
    <source>
        <strain evidence="2 3">6FBBBH3</strain>
    </source>
</reference>
<dbReference type="EMBL" id="AP018786">
    <property type="protein sequence ID" value="BBF23121.1"/>
    <property type="molecule type" value="Genomic_DNA"/>
</dbReference>
<dbReference type="InterPro" id="IPR045584">
    <property type="entry name" value="Pilin-like"/>
</dbReference>
<dbReference type="Pfam" id="PF07963">
    <property type="entry name" value="N_methyl"/>
    <property type="match status" value="1"/>
</dbReference>
<dbReference type="KEGG" id="sutt:SUTMEG_10120"/>
<sequence length="128" mass="13655">MKTILKNREAGFTLIEIVMVLVLIGILAAVAVPKYFDLQADAEKKAMASVAAEFQARLNASFAQALLQGQTCSNAITTATGEAQKGSYGTNYTITFNNPNLDVALKNDPNNHQSFAIQIPSCSTSANN</sequence>
<dbReference type="InterPro" id="IPR012902">
    <property type="entry name" value="N_methyl_site"/>
</dbReference>
<dbReference type="OrthoDB" id="9182129at2"/>
<dbReference type="Gene3D" id="3.30.700.10">
    <property type="entry name" value="Glycoprotein, Type 4 Pilin"/>
    <property type="match status" value="1"/>
</dbReference>
<evidence type="ECO:0008006" key="4">
    <source>
        <dbReference type="Google" id="ProtNLM"/>
    </source>
</evidence>
<keyword evidence="1" id="KW-0472">Membrane</keyword>
<keyword evidence="1" id="KW-1133">Transmembrane helix</keyword>
<evidence type="ECO:0000313" key="3">
    <source>
        <dbReference type="Proteomes" id="UP000271003"/>
    </source>
</evidence>
<name>A0A2Z6I9F1_9BURK</name>
<keyword evidence="3" id="KW-1185">Reference proteome</keyword>
<dbReference type="NCBIfam" id="TIGR02532">
    <property type="entry name" value="IV_pilin_GFxxxE"/>
    <property type="match status" value="1"/>
</dbReference>
<evidence type="ECO:0000313" key="2">
    <source>
        <dbReference type="EMBL" id="BBF23121.1"/>
    </source>
</evidence>
<keyword evidence="1" id="KW-0812">Transmembrane</keyword>
<organism evidence="2 3">
    <name type="scientific">Sutterella megalosphaeroides</name>
    <dbReference type="NCBI Taxonomy" id="2494234"/>
    <lineage>
        <taxon>Bacteria</taxon>
        <taxon>Pseudomonadati</taxon>
        <taxon>Pseudomonadota</taxon>
        <taxon>Betaproteobacteria</taxon>
        <taxon>Burkholderiales</taxon>
        <taxon>Sutterellaceae</taxon>
        <taxon>Sutterella</taxon>
    </lineage>
</organism>
<dbReference type="Proteomes" id="UP000271003">
    <property type="component" value="Chromosome"/>
</dbReference>
<protein>
    <recommendedName>
        <fullName evidence="4">Prepilin-type N-terminal cleavage/methylation domain-containing protein</fullName>
    </recommendedName>
</protein>
<dbReference type="RefSeq" id="WP_120176759.1">
    <property type="nucleotide sequence ID" value="NZ_AP018786.1"/>
</dbReference>
<dbReference type="AlphaFoldDB" id="A0A2Z6I9F1"/>
<feature type="transmembrane region" description="Helical" evidence="1">
    <location>
        <begin position="12"/>
        <end position="32"/>
    </location>
</feature>